<dbReference type="InterPro" id="IPR015421">
    <property type="entry name" value="PyrdxlP-dep_Trfase_major"/>
</dbReference>
<feature type="compositionally biased region" description="Low complexity" evidence="4">
    <location>
        <begin position="260"/>
        <end position="278"/>
    </location>
</feature>
<dbReference type="EMBL" id="CP063196">
    <property type="protein sequence ID" value="UOE21456.1"/>
    <property type="molecule type" value="Genomic_DNA"/>
</dbReference>
<proteinExistence type="inferred from homology"/>
<feature type="region of interest" description="Disordered" evidence="4">
    <location>
        <begin position="260"/>
        <end position="314"/>
    </location>
</feature>
<dbReference type="SUPFAM" id="SSF53383">
    <property type="entry name" value="PLP-dependent transferases"/>
    <property type="match status" value="1"/>
</dbReference>
<dbReference type="GO" id="GO:0030170">
    <property type="term" value="F:pyridoxal phosphate binding"/>
    <property type="evidence" value="ECO:0007669"/>
    <property type="project" value="InterPro"/>
</dbReference>
<evidence type="ECO:0000256" key="1">
    <source>
        <dbReference type="ARBA" id="ARBA00008954"/>
    </source>
</evidence>
<evidence type="ECO:0000313" key="6">
    <source>
        <dbReference type="Proteomes" id="UP000265719"/>
    </source>
</evidence>
<dbReference type="InterPro" id="IPR015422">
    <property type="entry name" value="PyrdxlP-dep_Trfase_small"/>
</dbReference>
<protein>
    <submittedName>
        <fullName evidence="5">Aminotransferase class III-fold pyridoxal phosphate-dependent enzyme</fullName>
    </submittedName>
</protein>
<name>A0AA97M0P5_9ACTN</name>
<feature type="region of interest" description="Disordered" evidence="4">
    <location>
        <begin position="329"/>
        <end position="384"/>
    </location>
</feature>
<accession>A0AA97M0P5</accession>
<evidence type="ECO:0000256" key="2">
    <source>
        <dbReference type="ARBA" id="ARBA00022898"/>
    </source>
</evidence>
<dbReference type="PANTHER" id="PTHR43094">
    <property type="entry name" value="AMINOTRANSFERASE"/>
    <property type="match status" value="1"/>
</dbReference>
<evidence type="ECO:0000313" key="5">
    <source>
        <dbReference type="EMBL" id="UOE21456.1"/>
    </source>
</evidence>
<reference evidence="5" key="1">
    <citation type="submission" date="2020-10" db="EMBL/GenBank/DDBJ databases">
        <title>De novo genome project of the cellulose decomposer Thermobifida halotolerans type strain.</title>
        <authorList>
            <person name="Nagy I."/>
            <person name="Horvath B."/>
            <person name="Kukolya J."/>
            <person name="Nagy I."/>
            <person name="Orsini M."/>
        </authorList>
    </citation>
    <scope>NUCLEOTIDE SEQUENCE</scope>
    <source>
        <strain evidence="5">DSM 44931</strain>
    </source>
</reference>
<dbReference type="Gene3D" id="3.40.640.10">
    <property type="entry name" value="Type I PLP-dependent aspartate aminotransferase-like (Major domain)"/>
    <property type="match status" value="1"/>
</dbReference>
<feature type="compositionally biased region" description="Basic residues" evidence="4">
    <location>
        <begin position="161"/>
        <end position="181"/>
    </location>
</feature>
<keyword evidence="6" id="KW-1185">Reference proteome</keyword>
<dbReference type="Pfam" id="PF00202">
    <property type="entry name" value="Aminotran_3"/>
    <property type="match status" value="1"/>
</dbReference>
<comment type="similarity">
    <text evidence="1 3">Belongs to the class-III pyridoxal-phosphate-dependent aminotransferase family.</text>
</comment>
<keyword evidence="5" id="KW-0808">Transferase</keyword>
<dbReference type="KEGG" id="thao:NI17_010285"/>
<feature type="region of interest" description="Disordered" evidence="4">
    <location>
        <begin position="121"/>
        <end position="222"/>
    </location>
</feature>
<feature type="compositionally biased region" description="Pro residues" evidence="4">
    <location>
        <begin position="205"/>
        <end position="215"/>
    </location>
</feature>
<dbReference type="AlphaFoldDB" id="A0AA97M0P5"/>
<dbReference type="InterPro" id="IPR005814">
    <property type="entry name" value="Aminotrans_3"/>
</dbReference>
<organism evidence="5 6">
    <name type="scientific">Thermobifida halotolerans</name>
    <dbReference type="NCBI Taxonomy" id="483545"/>
    <lineage>
        <taxon>Bacteria</taxon>
        <taxon>Bacillati</taxon>
        <taxon>Actinomycetota</taxon>
        <taxon>Actinomycetes</taxon>
        <taxon>Streptosporangiales</taxon>
        <taxon>Nocardiopsidaceae</taxon>
        <taxon>Thermobifida</taxon>
    </lineage>
</organism>
<keyword evidence="5" id="KW-0032">Aminotransferase</keyword>
<evidence type="ECO:0000256" key="3">
    <source>
        <dbReference type="RuleBase" id="RU003560"/>
    </source>
</evidence>
<dbReference type="PANTHER" id="PTHR43094:SF1">
    <property type="entry name" value="AMINOTRANSFERASE CLASS-III"/>
    <property type="match status" value="1"/>
</dbReference>
<dbReference type="Proteomes" id="UP000265719">
    <property type="component" value="Chromosome"/>
</dbReference>
<gene>
    <name evidence="5" type="ORF">NI17_010285</name>
</gene>
<sequence length="384" mass="42059">MRALRGLCDEHDLVLAWDETPLGLGRSGTLTLLHGLPADARPDAAALGDSLTAGYGTCGALLAAPHLAAKTDHEANRWYPGWEPHPFAASVAAEILHHLVRHALSAQAAKAGTFLTDQIEHRLTDRVRTPGRGGRGGGPRPRPAGARHPEPGKPAPDPTTHHPRRATGGHRRAPGRGPRPRPCRDGARRLLNSDPYNSKTRQALQPPPGHGPRPENPGGDMTQRIDAARHRKPKPRSWLWRARWWLGALLQPFFVNEPAATQRPRPAARTSLPRTVSSPRPPAPTRAPRNRVPEATAEDIGCIQRPNEKPGQDPADRQLAALIRQWAAQHDHRNPTPSPGPNRKPYRGRHRGTEPAAVTWPCQPMDVEDDDPGPLVRPYLFTVE</sequence>
<dbReference type="Gene3D" id="3.90.1150.10">
    <property type="entry name" value="Aspartate Aminotransferase, domain 1"/>
    <property type="match status" value="1"/>
</dbReference>
<dbReference type="InterPro" id="IPR015424">
    <property type="entry name" value="PyrdxlP-dep_Trfase"/>
</dbReference>
<evidence type="ECO:0000256" key="4">
    <source>
        <dbReference type="SAM" id="MobiDB-lite"/>
    </source>
</evidence>
<feature type="compositionally biased region" description="Polar residues" evidence="4">
    <location>
        <begin position="194"/>
        <end position="203"/>
    </location>
</feature>
<dbReference type="GO" id="GO:0008483">
    <property type="term" value="F:transaminase activity"/>
    <property type="evidence" value="ECO:0007669"/>
    <property type="project" value="UniProtKB-KW"/>
</dbReference>
<keyword evidence="2 3" id="KW-0663">Pyridoxal phosphate</keyword>